<organism evidence="1 2">
    <name type="scientific">Candidatus Taylorbacteria bacterium RIFCSPLOWO2_01_FULL_45_15b</name>
    <dbReference type="NCBI Taxonomy" id="1802319"/>
    <lineage>
        <taxon>Bacteria</taxon>
        <taxon>Candidatus Tayloriibacteriota</taxon>
    </lineage>
</organism>
<name>A0A1G2NCA7_9BACT</name>
<evidence type="ECO:0000313" key="2">
    <source>
        <dbReference type="Proteomes" id="UP000176221"/>
    </source>
</evidence>
<gene>
    <name evidence="1" type="ORF">A2928_02540</name>
</gene>
<accession>A0A1G2NCA7</accession>
<sequence length="98" mass="11037">MAGLGIKNQQLKARLNNVGQKDWIKLAECHELLVVKGGSGSHYINIRDPKKPDSNDVTGLISTITPNLFKQANEQIFKKFLRYGLSEEQVWRGLGLMK</sequence>
<dbReference type="Proteomes" id="UP000176221">
    <property type="component" value="Unassembled WGS sequence"/>
</dbReference>
<comment type="caution">
    <text evidence="1">The sequence shown here is derived from an EMBL/GenBank/DDBJ whole genome shotgun (WGS) entry which is preliminary data.</text>
</comment>
<protein>
    <recommendedName>
        <fullName evidence="3">Type II toxin-antitoxin system HicA family toxin</fullName>
    </recommendedName>
</protein>
<dbReference type="AlphaFoldDB" id="A0A1G2NCA7"/>
<proteinExistence type="predicted"/>
<reference evidence="1 2" key="1">
    <citation type="journal article" date="2016" name="Nat. Commun.">
        <title>Thousands of microbial genomes shed light on interconnected biogeochemical processes in an aquifer system.</title>
        <authorList>
            <person name="Anantharaman K."/>
            <person name="Brown C.T."/>
            <person name="Hug L.A."/>
            <person name="Sharon I."/>
            <person name="Castelle C.J."/>
            <person name="Probst A.J."/>
            <person name="Thomas B.C."/>
            <person name="Singh A."/>
            <person name="Wilkins M.J."/>
            <person name="Karaoz U."/>
            <person name="Brodie E.L."/>
            <person name="Williams K.H."/>
            <person name="Hubbard S.S."/>
            <person name="Banfield J.F."/>
        </authorList>
    </citation>
    <scope>NUCLEOTIDE SEQUENCE [LARGE SCALE GENOMIC DNA]</scope>
</reference>
<evidence type="ECO:0008006" key="3">
    <source>
        <dbReference type="Google" id="ProtNLM"/>
    </source>
</evidence>
<dbReference type="EMBL" id="MHRX01000025">
    <property type="protein sequence ID" value="OHA33738.1"/>
    <property type="molecule type" value="Genomic_DNA"/>
</dbReference>
<evidence type="ECO:0000313" key="1">
    <source>
        <dbReference type="EMBL" id="OHA33738.1"/>
    </source>
</evidence>